<evidence type="ECO:0000256" key="3">
    <source>
        <dbReference type="ARBA" id="ARBA00022771"/>
    </source>
</evidence>
<sequence>MDEYERQANLEYDSGYDECSVEGEMGLCYPSSEESDEEYCYAQPPEKDKIKYVDEVFNEKTAAKDIIWRAGMVFADKKQFKCAVRASSMATGRPYQYLVDDKIRIQVACTTGCPFKMWVNYIKENSGWQIKTLNNDHNCIWDYKNKLVTVMFLVELYGDKIRKNPNCKLREMQEEFKRDLKVDVCEAKCCKVRKQALSELLIEDLELYDGAGKTLISDQQKGLDKAIRELLPEVEHRFCNRHLVSNLKKINKTNIVRNAFWDAATATHLQAFKKAMKNLERHSKPAATKMKELDPSWWSKAYFKTHSKTESTENNMSECFNSWIMRARYMPLIDMLTKIHDMLMTRLHEKRDTIQQIDCVVVPSIRRKLEEAVEESVGYKVLWDGRENYVVKGKGSSFSVNLQQKTCSCRVWDLTRIPCSHAMTAIQESRQNPLDFVHSRYTKETYMKTYSYMFEVIKREEFWKDEMGDQVLPQVIVKKLKEGRVGRLCVYW</sequence>
<evidence type="ECO:0000256" key="7">
    <source>
        <dbReference type="PROSITE-ProRule" id="PRU00325"/>
    </source>
</evidence>
<evidence type="ECO:0000313" key="9">
    <source>
        <dbReference type="EMBL" id="KAK1369124.1"/>
    </source>
</evidence>
<evidence type="ECO:0000259" key="8">
    <source>
        <dbReference type="PROSITE" id="PS50966"/>
    </source>
</evidence>
<dbReference type="GO" id="GO:0008270">
    <property type="term" value="F:zinc ion binding"/>
    <property type="evidence" value="ECO:0007669"/>
    <property type="project" value="UniProtKB-KW"/>
</dbReference>
<keyword evidence="1" id="KW-0815">Transposition</keyword>
<keyword evidence="5" id="KW-0238">DNA-binding</keyword>
<dbReference type="Pfam" id="PF04434">
    <property type="entry name" value="SWIM"/>
    <property type="match status" value="1"/>
</dbReference>
<dbReference type="PANTHER" id="PTHR31973:SF187">
    <property type="entry name" value="MUTATOR TRANSPOSASE MUDRA PROTEIN"/>
    <property type="match status" value="1"/>
</dbReference>
<evidence type="ECO:0000313" key="10">
    <source>
        <dbReference type="Proteomes" id="UP001237642"/>
    </source>
</evidence>
<accession>A0AAD8MDW5</accession>
<evidence type="ECO:0000256" key="4">
    <source>
        <dbReference type="ARBA" id="ARBA00022833"/>
    </source>
</evidence>
<proteinExistence type="predicted"/>
<evidence type="ECO:0000256" key="5">
    <source>
        <dbReference type="ARBA" id="ARBA00023125"/>
    </source>
</evidence>
<dbReference type="InterPro" id="IPR001207">
    <property type="entry name" value="Transposase_mutator"/>
</dbReference>
<dbReference type="AlphaFoldDB" id="A0AAD8MDW5"/>
<name>A0AAD8MDW5_9APIA</name>
<evidence type="ECO:0000256" key="1">
    <source>
        <dbReference type="ARBA" id="ARBA00022578"/>
    </source>
</evidence>
<dbReference type="Pfam" id="PF00872">
    <property type="entry name" value="Transposase_mut"/>
    <property type="match status" value="1"/>
</dbReference>
<reference evidence="9" key="2">
    <citation type="submission" date="2023-05" db="EMBL/GenBank/DDBJ databases">
        <authorList>
            <person name="Schelkunov M.I."/>
        </authorList>
    </citation>
    <scope>NUCLEOTIDE SEQUENCE</scope>
    <source>
        <strain evidence="9">Hsosn_3</strain>
        <tissue evidence="9">Leaf</tissue>
    </source>
</reference>
<keyword evidence="3 7" id="KW-0863">Zinc-finger</keyword>
<evidence type="ECO:0000256" key="6">
    <source>
        <dbReference type="ARBA" id="ARBA00023172"/>
    </source>
</evidence>
<dbReference type="PANTHER" id="PTHR31973">
    <property type="entry name" value="POLYPROTEIN, PUTATIVE-RELATED"/>
    <property type="match status" value="1"/>
</dbReference>
<dbReference type="GO" id="GO:0006313">
    <property type="term" value="P:DNA transposition"/>
    <property type="evidence" value="ECO:0007669"/>
    <property type="project" value="InterPro"/>
</dbReference>
<dbReference type="Proteomes" id="UP001237642">
    <property type="component" value="Unassembled WGS sequence"/>
</dbReference>
<dbReference type="PROSITE" id="PS50966">
    <property type="entry name" value="ZF_SWIM"/>
    <property type="match status" value="1"/>
</dbReference>
<reference evidence="9" key="1">
    <citation type="submission" date="2023-02" db="EMBL/GenBank/DDBJ databases">
        <title>Genome of toxic invasive species Heracleum sosnowskyi carries increased number of genes despite the absence of recent whole-genome duplications.</title>
        <authorList>
            <person name="Schelkunov M."/>
            <person name="Shtratnikova V."/>
            <person name="Makarenko M."/>
            <person name="Klepikova A."/>
            <person name="Omelchenko D."/>
            <person name="Novikova G."/>
            <person name="Obukhova E."/>
            <person name="Bogdanov V."/>
            <person name="Penin A."/>
            <person name="Logacheva M."/>
        </authorList>
    </citation>
    <scope>NUCLEOTIDE SEQUENCE</scope>
    <source>
        <strain evidence="9">Hsosn_3</strain>
        <tissue evidence="9">Leaf</tissue>
    </source>
</reference>
<keyword evidence="6" id="KW-0233">DNA recombination</keyword>
<protein>
    <recommendedName>
        <fullName evidence="8">SWIM-type domain-containing protein</fullName>
    </recommendedName>
</protein>
<keyword evidence="10" id="KW-1185">Reference proteome</keyword>
<dbReference type="GO" id="GO:0003677">
    <property type="term" value="F:DNA binding"/>
    <property type="evidence" value="ECO:0007669"/>
    <property type="project" value="UniProtKB-KW"/>
</dbReference>
<dbReference type="InterPro" id="IPR007527">
    <property type="entry name" value="Znf_SWIM"/>
</dbReference>
<feature type="domain" description="SWIM-type" evidence="8">
    <location>
        <begin position="398"/>
        <end position="430"/>
    </location>
</feature>
<gene>
    <name evidence="9" type="ORF">POM88_035216</name>
</gene>
<dbReference type="EMBL" id="JAUIZM010000008">
    <property type="protein sequence ID" value="KAK1369124.1"/>
    <property type="molecule type" value="Genomic_DNA"/>
</dbReference>
<dbReference type="InterPro" id="IPR006564">
    <property type="entry name" value="Znf_PMZ"/>
</dbReference>
<keyword evidence="2" id="KW-0479">Metal-binding</keyword>
<keyword evidence="4" id="KW-0862">Zinc</keyword>
<dbReference type="GO" id="GO:0004803">
    <property type="term" value="F:transposase activity"/>
    <property type="evidence" value="ECO:0007669"/>
    <property type="project" value="InterPro"/>
</dbReference>
<dbReference type="SMART" id="SM00575">
    <property type="entry name" value="ZnF_PMZ"/>
    <property type="match status" value="1"/>
</dbReference>
<organism evidence="9 10">
    <name type="scientific">Heracleum sosnowskyi</name>
    <dbReference type="NCBI Taxonomy" id="360622"/>
    <lineage>
        <taxon>Eukaryota</taxon>
        <taxon>Viridiplantae</taxon>
        <taxon>Streptophyta</taxon>
        <taxon>Embryophyta</taxon>
        <taxon>Tracheophyta</taxon>
        <taxon>Spermatophyta</taxon>
        <taxon>Magnoliopsida</taxon>
        <taxon>eudicotyledons</taxon>
        <taxon>Gunneridae</taxon>
        <taxon>Pentapetalae</taxon>
        <taxon>asterids</taxon>
        <taxon>campanulids</taxon>
        <taxon>Apiales</taxon>
        <taxon>Apiaceae</taxon>
        <taxon>Apioideae</taxon>
        <taxon>apioid superclade</taxon>
        <taxon>Tordylieae</taxon>
        <taxon>Tordyliinae</taxon>
        <taxon>Heracleum</taxon>
    </lineage>
</organism>
<evidence type="ECO:0000256" key="2">
    <source>
        <dbReference type="ARBA" id="ARBA00022723"/>
    </source>
</evidence>
<comment type="caution">
    <text evidence="9">The sequence shown here is derived from an EMBL/GenBank/DDBJ whole genome shotgun (WGS) entry which is preliminary data.</text>
</comment>